<feature type="region of interest" description="Disordered" evidence="1">
    <location>
        <begin position="1"/>
        <end position="22"/>
    </location>
</feature>
<dbReference type="OrthoDB" id="4570343at2"/>
<dbReference type="InterPro" id="IPR032584">
    <property type="entry name" value="DUF4913"/>
</dbReference>
<evidence type="ECO:0008006" key="4">
    <source>
        <dbReference type="Google" id="ProtNLM"/>
    </source>
</evidence>
<sequence>MTADVNEWDEDTSAPSSAAAAAEDDPELLPLAYPTLVAWVEGLLAPMYRRAVDGRATTWCPDWWRHAEAITRLEAIWRAWEHLRLDPATGISVWFTMHADPNMAVLLDPAGPFSGCTPSRGHRPDNLAALPTAAPPAALFTAL</sequence>
<reference evidence="3" key="1">
    <citation type="submission" date="2016-10" db="EMBL/GenBank/DDBJ databases">
        <authorList>
            <person name="Varghese N."/>
            <person name="Submissions S."/>
        </authorList>
    </citation>
    <scope>NUCLEOTIDE SEQUENCE [LARGE SCALE GENOMIC DNA]</scope>
    <source>
        <strain evidence="3">DSM 45722</strain>
    </source>
</reference>
<evidence type="ECO:0000256" key="1">
    <source>
        <dbReference type="SAM" id="MobiDB-lite"/>
    </source>
</evidence>
<protein>
    <recommendedName>
        <fullName evidence="4">DUF4913 domain-containing protein</fullName>
    </recommendedName>
</protein>
<dbReference type="RefSeq" id="WP_092807860.1">
    <property type="nucleotide sequence ID" value="NZ_FMUH01000009.1"/>
</dbReference>
<name>A0A1G4Z463_9ACTN</name>
<dbReference type="AlphaFoldDB" id="A0A1G4Z463"/>
<organism evidence="2 3">
    <name type="scientific">Klenkia marina</name>
    <dbReference type="NCBI Taxonomy" id="1960309"/>
    <lineage>
        <taxon>Bacteria</taxon>
        <taxon>Bacillati</taxon>
        <taxon>Actinomycetota</taxon>
        <taxon>Actinomycetes</taxon>
        <taxon>Geodermatophilales</taxon>
        <taxon>Geodermatophilaceae</taxon>
        <taxon>Klenkia</taxon>
    </lineage>
</organism>
<dbReference type="Proteomes" id="UP000198981">
    <property type="component" value="Unassembled WGS sequence"/>
</dbReference>
<dbReference type="EMBL" id="FMUH01000009">
    <property type="protein sequence ID" value="SCX60453.1"/>
    <property type="molecule type" value="Genomic_DNA"/>
</dbReference>
<keyword evidence="3" id="KW-1185">Reference proteome</keyword>
<proteinExistence type="predicted"/>
<feature type="compositionally biased region" description="Acidic residues" evidence="1">
    <location>
        <begin position="1"/>
        <end position="12"/>
    </location>
</feature>
<dbReference type="Pfam" id="PF16259">
    <property type="entry name" value="DUF4913"/>
    <property type="match status" value="1"/>
</dbReference>
<evidence type="ECO:0000313" key="3">
    <source>
        <dbReference type="Proteomes" id="UP000198981"/>
    </source>
</evidence>
<accession>A0A1G4Z463</accession>
<evidence type="ECO:0000313" key="2">
    <source>
        <dbReference type="EMBL" id="SCX60453.1"/>
    </source>
</evidence>
<dbReference type="STRING" id="1960309.SAMN03159343_4098"/>
<gene>
    <name evidence="2" type="ORF">SAMN03159343_4098</name>
</gene>